<evidence type="ECO:0000256" key="11">
    <source>
        <dbReference type="ARBA" id="ARBA00037649"/>
    </source>
</evidence>
<dbReference type="SUPFAM" id="SSF50370">
    <property type="entry name" value="Ricin B-like lectins"/>
    <property type="match status" value="2"/>
</dbReference>
<keyword evidence="15" id="KW-0732">Signal</keyword>
<dbReference type="VEuPathDB" id="FungiDB:SDRG_12966"/>
<dbReference type="SMART" id="SM00458">
    <property type="entry name" value="RICIN"/>
    <property type="match status" value="2"/>
</dbReference>
<dbReference type="PANTHER" id="PTHR16631">
    <property type="entry name" value="GLUCAN 1,3-BETA-GLUCOSIDASE"/>
    <property type="match status" value="1"/>
</dbReference>
<evidence type="ECO:0000256" key="12">
    <source>
        <dbReference type="ARBA" id="ARBA00042373"/>
    </source>
</evidence>
<dbReference type="PROSITE" id="PS50231">
    <property type="entry name" value="RICIN_B_LECTIN"/>
    <property type="match status" value="1"/>
</dbReference>
<dbReference type="InterPro" id="IPR035992">
    <property type="entry name" value="Ricin_B-like_lectins"/>
</dbReference>
<gene>
    <name evidence="17" type="ORF">SDRG_12966</name>
</gene>
<dbReference type="GO" id="GO:0005886">
    <property type="term" value="C:plasma membrane"/>
    <property type="evidence" value="ECO:0007669"/>
    <property type="project" value="UniProtKB-SubCell"/>
</dbReference>
<evidence type="ECO:0000256" key="1">
    <source>
        <dbReference type="ARBA" id="ARBA00000382"/>
    </source>
</evidence>
<dbReference type="SUPFAM" id="SSF51445">
    <property type="entry name" value="(Trans)glycosidases"/>
    <property type="match status" value="1"/>
</dbReference>
<dbReference type="GeneID" id="19953693"/>
<keyword evidence="9" id="KW-0961">Cell wall biogenesis/degradation</keyword>
<dbReference type="Gene3D" id="3.20.20.80">
    <property type="entry name" value="Glycosidases"/>
    <property type="match status" value="1"/>
</dbReference>
<keyword evidence="4" id="KW-1003">Cell membrane</keyword>
<evidence type="ECO:0000256" key="2">
    <source>
        <dbReference type="ARBA" id="ARBA00004236"/>
    </source>
</evidence>
<evidence type="ECO:0000256" key="6">
    <source>
        <dbReference type="ARBA" id="ARBA00023136"/>
    </source>
</evidence>
<dbReference type="Pfam" id="PF00652">
    <property type="entry name" value="Ricin_B_lectin"/>
    <property type="match status" value="1"/>
</dbReference>
<keyword evidence="6" id="KW-0472">Membrane</keyword>
<dbReference type="OrthoDB" id="77201at2759"/>
<reference evidence="17 18" key="1">
    <citation type="submission" date="2012-04" db="EMBL/GenBank/DDBJ databases">
        <title>The Genome Sequence of Saprolegnia declina VS20.</title>
        <authorList>
            <consortium name="The Broad Institute Genome Sequencing Platform"/>
            <person name="Russ C."/>
            <person name="Nusbaum C."/>
            <person name="Tyler B."/>
            <person name="van West P."/>
            <person name="Dieguez-Uribeondo J."/>
            <person name="de Bruijn I."/>
            <person name="Tripathy S."/>
            <person name="Jiang R."/>
            <person name="Young S.K."/>
            <person name="Zeng Q."/>
            <person name="Gargeya S."/>
            <person name="Fitzgerald M."/>
            <person name="Haas B."/>
            <person name="Abouelleil A."/>
            <person name="Alvarado L."/>
            <person name="Arachchi H.M."/>
            <person name="Berlin A."/>
            <person name="Chapman S.B."/>
            <person name="Goldberg J."/>
            <person name="Griggs A."/>
            <person name="Gujja S."/>
            <person name="Hansen M."/>
            <person name="Howarth C."/>
            <person name="Imamovic A."/>
            <person name="Larimer J."/>
            <person name="McCowen C."/>
            <person name="Montmayeur A."/>
            <person name="Murphy C."/>
            <person name="Neiman D."/>
            <person name="Pearson M."/>
            <person name="Priest M."/>
            <person name="Roberts A."/>
            <person name="Saif S."/>
            <person name="Shea T."/>
            <person name="Sisk P."/>
            <person name="Sykes S."/>
            <person name="Wortman J."/>
            <person name="Nusbaum C."/>
            <person name="Birren B."/>
        </authorList>
    </citation>
    <scope>NUCLEOTIDE SEQUENCE [LARGE SCALE GENOMIC DNA]</scope>
    <source>
        <strain evidence="17 18">VS20</strain>
    </source>
</reference>
<dbReference type="RefSeq" id="XP_008617271.1">
    <property type="nucleotide sequence ID" value="XM_008619049.1"/>
</dbReference>
<evidence type="ECO:0000313" key="18">
    <source>
        <dbReference type="Proteomes" id="UP000030762"/>
    </source>
</evidence>
<accession>T0RHL1</accession>
<evidence type="ECO:0000256" key="10">
    <source>
        <dbReference type="ARBA" id="ARBA00023326"/>
    </source>
</evidence>
<dbReference type="AlphaFoldDB" id="T0RHL1"/>
<evidence type="ECO:0000313" key="17">
    <source>
        <dbReference type="EMBL" id="EQC29297.1"/>
    </source>
</evidence>
<keyword evidence="10" id="KW-0624">Polysaccharide degradation</keyword>
<comment type="catalytic activity">
    <reaction evidence="1">
        <text>Hydrolysis of (1-&gt;3)-beta-D-glucosidic linkages in (1-&gt;3)-beta-D-glucans.</text>
        <dbReference type="EC" id="3.2.1.39"/>
    </reaction>
</comment>
<feature type="domain" description="Ricin B lectin" evidence="16">
    <location>
        <begin position="432"/>
        <end position="553"/>
    </location>
</feature>
<dbReference type="InterPro" id="IPR000772">
    <property type="entry name" value="Ricin_B_lectin"/>
</dbReference>
<organism evidence="17 18">
    <name type="scientific">Saprolegnia diclina (strain VS20)</name>
    <dbReference type="NCBI Taxonomy" id="1156394"/>
    <lineage>
        <taxon>Eukaryota</taxon>
        <taxon>Sar</taxon>
        <taxon>Stramenopiles</taxon>
        <taxon>Oomycota</taxon>
        <taxon>Saprolegniomycetes</taxon>
        <taxon>Saprolegniales</taxon>
        <taxon>Saprolegniaceae</taxon>
        <taxon>Saprolegnia</taxon>
    </lineage>
</organism>
<keyword evidence="7" id="KW-0325">Glycoprotein</keyword>
<evidence type="ECO:0000256" key="4">
    <source>
        <dbReference type="ARBA" id="ARBA00022475"/>
    </source>
</evidence>
<feature type="chain" id="PRO_5004570726" description="glucan endo-1,3-beta-D-glucosidase" evidence="15">
    <location>
        <begin position="21"/>
        <end position="560"/>
    </location>
</feature>
<dbReference type="InterPro" id="IPR017853">
    <property type="entry name" value="GH"/>
</dbReference>
<sequence>MTRRRLVSLCVAFLFVSVRSFGVCYDSYDPKSVDAHFKTIKSRFSFVRTYDTRFWNGVNAIDVAAANGLTIHAGIWLRSGEQKIADDVNAIVEGLGRNPNSVPIVYVGNEDLTNGWDLAMVKARVDSVRARLSGKNVLVGSVQTDGDWLRNSGLAAAVDVIGVNIYPFFGASQDSKTNPIADLDARWSAMLRAFPGKRIELVETGWPHAGQTLNGHVPSYANAVDYFNKVQSWINNQGKGGQRPSYFMFHDNPNKGRGTIEGSFGLANESGEWKFGFDSSPAPASTPAPTPTPTPAPAPTPLLPDNLRASFQLVTAKGLVVAQVNDALSAVANTNQTGSFWTYNAATQQVRNPVGNRCLDAYKDNGQVYVHLYDCGDGSNGNQKWRLQDQKVVHATHSNVCLDVNPTDPSVKVFGCVANNDNQLFVVTPTTQGARLTNGALALAAVQVGSDQVAFTTNVNDPKAFWTVDATTGLVTNQALKQCLDAYQAKDGGAVHLYKCDSTNVNQKWSYDASTKQLRHVSHRGFCLDMASDSGSFPHLWSCHDAASSWLRLQQFGYSV</sequence>
<proteinExistence type="predicted"/>
<evidence type="ECO:0000256" key="8">
    <source>
        <dbReference type="ARBA" id="ARBA00023277"/>
    </source>
</evidence>
<name>T0RHL1_SAPDV</name>
<feature type="region of interest" description="Disordered" evidence="14">
    <location>
        <begin position="276"/>
        <end position="304"/>
    </location>
</feature>
<dbReference type="InterPro" id="IPR050732">
    <property type="entry name" value="Beta-glucan_modifiers"/>
</dbReference>
<feature type="domain" description="Ricin B lectin" evidence="16">
    <location>
        <begin position="310"/>
        <end position="428"/>
    </location>
</feature>
<comment type="function">
    <text evidence="11">Glucanases play a role in cell expansion during growth, in cell-cell fusion during mating, and in spore release during sporulation. This enzyme may be involved in beta-glucan degradation. Active on laminarin and lichenan.</text>
</comment>
<evidence type="ECO:0000256" key="15">
    <source>
        <dbReference type="SAM" id="SignalP"/>
    </source>
</evidence>
<evidence type="ECO:0000256" key="9">
    <source>
        <dbReference type="ARBA" id="ARBA00023316"/>
    </source>
</evidence>
<keyword evidence="5" id="KW-0378">Hydrolase</keyword>
<evidence type="ECO:0000259" key="16">
    <source>
        <dbReference type="SMART" id="SM00458"/>
    </source>
</evidence>
<keyword evidence="8" id="KW-0119">Carbohydrate metabolism</keyword>
<evidence type="ECO:0000256" key="7">
    <source>
        <dbReference type="ARBA" id="ARBA00023180"/>
    </source>
</evidence>
<evidence type="ECO:0000256" key="5">
    <source>
        <dbReference type="ARBA" id="ARBA00022801"/>
    </source>
</evidence>
<dbReference type="GO" id="GO:0071555">
    <property type="term" value="P:cell wall organization"/>
    <property type="evidence" value="ECO:0007669"/>
    <property type="project" value="UniProtKB-KW"/>
</dbReference>
<dbReference type="PANTHER" id="PTHR16631:SF17">
    <property type="entry name" value="GLUCAN ENDO-1,3-BETA-GLUCOSIDASE BTGC"/>
    <property type="match status" value="1"/>
</dbReference>
<evidence type="ECO:0000256" key="13">
    <source>
        <dbReference type="ARBA" id="ARBA00043078"/>
    </source>
</evidence>
<dbReference type="GO" id="GO:0042973">
    <property type="term" value="F:glucan endo-1,3-beta-D-glucosidase activity"/>
    <property type="evidence" value="ECO:0007669"/>
    <property type="project" value="UniProtKB-EC"/>
</dbReference>
<dbReference type="STRING" id="1156394.T0RHL1"/>
<comment type="subcellular location">
    <subcellularLocation>
        <location evidence="2">Cell membrane</location>
    </subcellularLocation>
</comment>
<dbReference type="Gene3D" id="2.80.10.50">
    <property type="match status" value="2"/>
</dbReference>
<feature type="compositionally biased region" description="Pro residues" evidence="14">
    <location>
        <begin position="284"/>
        <end position="302"/>
    </location>
</feature>
<protein>
    <recommendedName>
        <fullName evidence="3">glucan endo-1,3-beta-D-glucosidase</fullName>
        <ecNumber evidence="3">3.2.1.39</ecNumber>
    </recommendedName>
    <alternativeName>
        <fullName evidence="13">Endo-1,3-beta-glucanase btgC</fullName>
    </alternativeName>
    <alternativeName>
        <fullName evidence="12">Laminarinase btgC</fullName>
    </alternativeName>
</protein>
<dbReference type="InParanoid" id="T0RHL1"/>
<dbReference type="GO" id="GO:0000272">
    <property type="term" value="P:polysaccharide catabolic process"/>
    <property type="evidence" value="ECO:0007669"/>
    <property type="project" value="UniProtKB-KW"/>
</dbReference>
<dbReference type="EC" id="3.2.1.39" evidence="3"/>
<dbReference type="EMBL" id="JH767185">
    <property type="protein sequence ID" value="EQC29297.1"/>
    <property type="molecule type" value="Genomic_DNA"/>
</dbReference>
<evidence type="ECO:0000256" key="3">
    <source>
        <dbReference type="ARBA" id="ARBA00012780"/>
    </source>
</evidence>
<dbReference type="OMA" id="PSYFMFH"/>
<dbReference type="Proteomes" id="UP000030762">
    <property type="component" value="Unassembled WGS sequence"/>
</dbReference>
<evidence type="ECO:0000256" key="14">
    <source>
        <dbReference type="SAM" id="MobiDB-lite"/>
    </source>
</evidence>
<keyword evidence="18" id="KW-1185">Reference proteome</keyword>
<feature type="signal peptide" evidence="15">
    <location>
        <begin position="1"/>
        <end position="20"/>
    </location>
</feature>